<gene>
    <name evidence="1" type="ORF">QBC41DRAFT_379380</name>
</gene>
<evidence type="ECO:0000313" key="1">
    <source>
        <dbReference type="EMBL" id="KAK0665490.1"/>
    </source>
</evidence>
<dbReference type="AlphaFoldDB" id="A0AA39Z7C8"/>
<comment type="caution">
    <text evidence="1">The sequence shown here is derived from an EMBL/GenBank/DDBJ whole genome shotgun (WGS) entry which is preliminary data.</text>
</comment>
<organism evidence="1 2">
    <name type="scientific">Cercophora samala</name>
    <dbReference type="NCBI Taxonomy" id="330535"/>
    <lineage>
        <taxon>Eukaryota</taxon>
        <taxon>Fungi</taxon>
        <taxon>Dikarya</taxon>
        <taxon>Ascomycota</taxon>
        <taxon>Pezizomycotina</taxon>
        <taxon>Sordariomycetes</taxon>
        <taxon>Sordariomycetidae</taxon>
        <taxon>Sordariales</taxon>
        <taxon>Lasiosphaeriaceae</taxon>
        <taxon>Cercophora</taxon>
    </lineage>
</organism>
<evidence type="ECO:0000313" key="2">
    <source>
        <dbReference type="Proteomes" id="UP001174997"/>
    </source>
</evidence>
<keyword evidence="2" id="KW-1185">Reference proteome</keyword>
<dbReference type="Proteomes" id="UP001174997">
    <property type="component" value="Unassembled WGS sequence"/>
</dbReference>
<name>A0AA39Z7C8_9PEZI</name>
<dbReference type="EMBL" id="JAULSY010000109">
    <property type="protein sequence ID" value="KAK0665490.1"/>
    <property type="molecule type" value="Genomic_DNA"/>
</dbReference>
<accession>A0AA39Z7C8</accession>
<reference evidence="1" key="1">
    <citation type="submission" date="2023-06" db="EMBL/GenBank/DDBJ databases">
        <title>Genome-scale phylogeny and comparative genomics of the fungal order Sordariales.</title>
        <authorList>
            <consortium name="Lawrence Berkeley National Laboratory"/>
            <person name="Hensen N."/>
            <person name="Bonometti L."/>
            <person name="Westerberg I."/>
            <person name="Brannstrom I.O."/>
            <person name="Guillou S."/>
            <person name="Cros-Aarteil S."/>
            <person name="Calhoun S."/>
            <person name="Haridas S."/>
            <person name="Kuo A."/>
            <person name="Mondo S."/>
            <person name="Pangilinan J."/>
            <person name="Riley R."/>
            <person name="Labutti K."/>
            <person name="Andreopoulos B."/>
            <person name="Lipzen A."/>
            <person name="Chen C."/>
            <person name="Yanf M."/>
            <person name="Daum C."/>
            <person name="Ng V."/>
            <person name="Clum A."/>
            <person name="Steindorff A."/>
            <person name="Ohm R."/>
            <person name="Martin F."/>
            <person name="Silar P."/>
            <person name="Natvig D."/>
            <person name="Lalanne C."/>
            <person name="Gautier V."/>
            <person name="Ament-Velasquez S.L."/>
            <person name="Kruys A."/>
            <person name="Hutchinson M.I."/>
            <person name="Powell A.J."/>
            <person name="Barry K."/>
            <person name="Miller A.N."/>
            <person name="Grigoriev I.V."/>
            <person name="Debuchy R."/>
            <person name="Gladieux P."/>
            <person name="Thoren M.H."/>
            <person name="Johannesson H."/>
        </authorList>
    </citation>
    <scope>NUCLEOTIDE SEQUENCE</scope>
    <source>
        <strain evidence="1">CBS 307.81</strain>
    </source>
</reference>
<proteinExistence type="predicted"/>
<sequence length="221" mass="24703">MNLLDLDPCPTILVLITLRSTIYYFTNSTEKTSIKFNLEGDTGVNQPVTKATTFAHPLKTASPSITQFLRSLDAICLNHIFFSSPELFQGPDVNVRSYQSTSSIIWNSTPPMSGKAGEEAKRLAIYTIPSPSCLSEQLEMIKLRGNVDTVLVEMAVQVEERYHEVAMNNCEDDAANRRLAVAKDKDMDTFALDMDFKGLAKECLRVLERMGGEERLSKEQV</sequence>
<protein>
    <submittedName>
        <fullName evidence="1">Uncharacterized protein</fullName>
    </submittedName>
</protein>